<gene>
    <name evidence="1" type="ORF">G2261_04075</name>
</gene>
<evidence type="ECO:0000313" key="1">
    <source>
        <dbReference type="EMBL" id="HAE0466489.1"/>
    </source>
</evidence>
<accession>A0A724S9B4</accession>
<comment type="caution">
    <text evidence="1">The sequence shown here is derived from an EMBL/GenBank/DDBJ whole genome shotgun (WGS) entry which is preliminary data.</text>
</comment>
<protein>
    <submittedName>
        <fullName evidence="1">Uncharacterized protein</fullName>
    </submittedName>
</protein>
<proteinExistence type="predicted"/>
<dbReference type="EMBL" id="DAAQQR010000002">
    <property type="protein sequence ID" value="HAE0466489.1"/>
    <property type="molecule type" value="Genomic_DNA"/>
</dbReference>
<name>A0A724S9B4_SALET</name>
<dbReference type="AlphaFoldDB" id="A0A724S9B4"/>
<sequence length="96" mass="10134">MSAVIPKTGAWRGVVVVRHFVALRDESDAQVGCNARKIADSGAVLRSRGSKCLAAMQAAARKVKSADVATSARGLDRFRHGAAMTRDLAQIKGAEI</sequence>
<reference evidence="1" key="1">
    <citation type="journal article" date="2018" name="Genome Biol.">
        <title>SKESA: strategic k-mer extension for scrupulous assemblies.</title>
        <authorList>
            <person name="Souvorov A."/>
            <person name="Agarwala R."/>
            <person name="Lipman D.J."/>
        </authorList>
    </citation>
    <scope>NUCLEOTIDE SEQUENCE</scope>
    <source>
        <strain evidence="1">Sam_ffac295f-558b-465d-bf36-8eeeaa0e41fb</strain>
    </source>
</reference>
<organism evidence="1">
    <name type="scientific">Salmonella enterica subsp. enterica serovar Altona</name>
    <dbReference type="NCBI Taxonomy" id="1151173"/>
    <lineage>
        <taxon>Bacteria</taxon>
        <taxon>Pseudomonadati</taxon>
        <taxon>Pseudomonadota</taxon>
        <taxon>Gammaproteobacteria</taxon>
        <taxon>Enterobacterales</taxon>
        <taxon>Enterobacteriaceae</taxon>
        <taxon>Salmonella</taxon>
    </lineage>
</organism>
<reference evidence="1" key="2">
    <citation type="submission" date="2019-01" db="EMBL/GenBank/DDBJ databases">
        <authorList>
            <consortium name="NCBI Pathogen Detection Project"/>
        </authorList>
    </citation>
    <scope>NUCLEOTIDE SEQUENCE</scope>
    <source>
        <strain evidence="1">Sam_ffac295f-558b-465d-bf36-8eeeaa0e41fb</strain>
    </source>
</reference>